<reference evidence="2" key="1">
    <citation type="journal article" date="2019" name="Int. J. Syst. Evol. Microbiol.">
        <title>The Global Catalogue of Microorganisms (GCM) 10K type strain sequencing project: providing services to taxonomists for standard genome sequencing and annotation.</title>
        <authorList>
            <consortium name="The Broad Institute Genomics Platform"/>
            <consortium name="The Broad Institute Genome Sequencing Center for Infectious Disease"/>
            <person name="Wu L."/>
            <person name="Ma J."/>
        </authorList>
    </citation>
    <scope>NUCLEOTIDE SEQUENCE [LARGE SCALE GENOMIC DNA]</scope>
    <source>
        <strain evidence="2">CCUG 49679</strain>
    </source>
</reference>
<protein>
    <recommendedName>
        <fullName evidence="3">Type VI secretion system baseplate subunit TssK</fullName>
    </recommendedName>
</protein>
<evidence type="ECO:0008006" key="3">
    <source>
        <dbReference type="Google" id="ProtNLM"/>
    </source>
</evidence>
<organism evidence="1 2">
    <name type="scientific">Flavobacterium qiangtangense</name>
    <dbReference type="NCBI Taxonomy" id="1442595"/>
    <lineage>
        <taxon>Bacteria</taxon>
        <taxon>Pseudomonadati</taxon>
        <taxon>Bacteroidota</taxon>
        <taxon>Flavobacteriia</taxon>
        <taxon>Flavobacteriales</taxon>
        <taxon>Flavobacteriaceae</taxon>
        <taxon>Flavobacterium</taxon>
    </lineage>
</organism>
<name>A0ABW1PPL7_9FLAO</name>
<dbReference type="Proteomes" id="UP001596287">
    <property type="component" value="Unassembled WGS sequence"/>
</dbReference>
<dbReference type="RefSeq" id="WP_379792566.1">
    <property type="nucleotide sequence ID" value="NZ_JBHSQB010000009.1"/>
</dbReference>
<dbReference type="EMBL" id="JBHSQB010000009">
    <property type="protein sequence ID" value="MFC6097603.1"/>
    <property type="molecule type" value="Genomic_DNA"/>
</dbReference>
<keyword evidence="2" id="KW-1185">Reference proteome</keyword>
<proteinExistence type="predicted"/>
<evidence type="ECO:0000313" key="1">
    <source>
        <dbReference type="EMBL" id="MFC6097603.1"/>
    </source>
</evidence>
<sequence>MAENIKHFPVNWIDGMKINKNHFITLQDNIEDLVRDARNLGVNELNYGLMSTHLTRPFQYSISIDAHNELSVNIKMMKAVTPGGGRIEITDFTGEFNEKIELKDFDFKENNYYLLLNVDPFQRIPTGEQNMEEIPPRFPNAMSRYFLTSVIESEVNQNNIGALQFPLAKFKTSANSYEILTDYIPPSLTVNSHQTLITLFENYESFFKQLEFNAVQISQKIRFRNSTEDENLIANMVFDSCGKILNYVAQNITRNKWTSFQMKPMEVLENVVSLARIIKNSFDSFSGDGKEMLFNYFSEWTEISSGDYERLFSETINSKYKAFDIEPTVAHANNFIAKIDYLFNLLNQLDYIGKKRDTGIFVNENIVRNEKVSFFGNENKDDNPPSSPSFLAE</sequence>
<comment type="caution">
    <text evidence="1">The sequence shown here is derived from an EMBL/GenBank/DDBJ whole genome shotgun (WGS) entry which is preliminary data.</text>
</comment>
<evidence type="ECO:0000313" key="2">
    <source>
        <dbReference type="Proteomes" id="UP001596287"/>
    </source>
</evidence>
<accession>A0ABW1PPL7</accession>
<gene>
    <name evidence="1" type="ORF">ACFPVY_13180</name>
</gene>